<reference evidence="6 7" key="1">
    <citation type="submission" date="2012-05" db="EMBL/GenBank/DDBJ databases">
        <authorList>
            <person name="Harkins D.M."/>
            <person name="Madupu R."/>
            <person name="Durkin A.S."/>
            <person name="Torralba M."/>
            <person name="Methe B."/>
            <person name="Sutton G.G."/>
            <person name="Nelson K.E."/>
        </authorList>
    </citation>
    <scope>NUCLEOTIDE SEQUENCE [LARGE SCALE GENOMIC DNA]</scope>
    <source>
        <strain evidence="6 7">F0490</strain>
    </source>
</reference>
<evidence type="ECO:0000259" key="5">
    <source>
        <dbReference type="Pfam" id="PF12733"/>
    </source>
</evidence>
<evidence type="ECO:0000313" key="7">
    <source>
        <dbReference type="Proteomes" id="UP000004578"/>
    </source>
</evidence>
<feature type="repeat" description="Cell wall-binding" evidence="2">
    <location>
        <begin position="1175"/>
        <end position="1194"/>
    </location>
</feature>
<organism evidence="6 7">
    <name type="scientific">Schaalia georgiae F0490</name>
    <dbReference type="NCBI Taxonomy" id="1125717"/>
    <lineage>
        <taxon>Bacteria</taxon>
        <taxon>Bacillati</taxon>
        <taxon>Actinomycetota</taxon>
        <taxon>Actinomycetes</taxon>
        <taxon>Actinomycetales</taxon>
        <taxon>Actinomycetaceae</taxon>
        <taxon>Schaalia</taxon>
    </lineage>
</organism>
<proteinExistence type="predicted"/>
<feature type="compositionally biased region" description="Low complexity" evidence="3">
    <location>
        <begin position="1032"/>
        <end position="1042"/>
    </location>
</feature>
<keyword evidence="7" id="KW-1185">Reference proteome</keyword>
<dbReference type="Pfam" id="PF01473">
    <property type="entry name" value="Choline_bind_1"/>
    <property type="match status" value="2"/>
</dbReference>
<evidence type="ECO:0000256" key="3">
    <source>
        <dbReference type="SAM" id="MobiDB-lite"/>
    </source>
</evidence>
<accession>J1HZ40</accession>
<keyword evidence="4" id="KW-0732">Signal</keyword>
<evidence type="ECO:0000256" key="2">
    <source>
        <dbReference type="PROSITE-ProRule" id="PRU00591"/>
    </source>
</evidence>
<sequence>MRRRPIIGALLAPALAFGTLSAAQAALAEPAQPAPFHPEVLWATSEELVGESGVNGHIEALTDDDKGRSGAAVTFWTTKWKDGGDSFPHAVAMRNPNAQDGTCGIGVTARPTYDTTMGNDHLPAEYRIHAFDTDPGNPASDADKLAAWKESVRGGQWQGGTELAHASGKLTKTNDEQYITFPKTTAPVFSLTGLSALVASKNDMALSDIKLLPCDSDGNAITTYPAEPGPGAEPRPKVPNVPAPLQGSGSDSLVTDFVIDQLPYGDPGAPVEFTPGTHTYSATGYYHAATVSARIRTVPGAEVTINGAKPDGDGRVKNLDLTKGINAITATVTKGGESATYVVNITKTDTDFRGNVLVPATAALNGGSEADNRALVDGDRNTTVTVDPLVRSEQWDGATTGFELTLDGQRYVHRVNGFGWPSLPGDAKGWHGGNSVAIAIQEADGGEWKTIVTHASLTRDARGLWYWDFNAYHLAHKIRVWMNTETEPQTPKNIATAVRFDDVEVWGLPAGSTPKAPEVDNSADARYSGFDPGDGKWGVNRAQALALQYGVMMPAWVPSEGYGRGGFDANERSLTGGAFPMFYDLPLFNTAMMESLGKGTPWALAKAPFGKNGIASAGEPRDFLSEAQKPYANSLVDIQYGDEKQWDSTEGDYYQKWFEWSKTTYPGAVVHSNQYDDYTWRKPQVLDHYVRDVKPDLLSWDTYYYSTTSGPSPDKVVTSLLNNQTWQAQREYALKGLTGDGSSPILYGQYLDYNWDANVSASQKAIVPSLGLATGQKWFGLFRMEYNGYDRSSIIDHDGAPTRSFYEFTRIFRSVRYIGEYTKALDSTFVALKPGQYDGRGEAPVLSGYRYGNFASGDEAVAANQGAGLVDMSVTNTGSVNGGKPGDVVVGYFDQLGGLEAAKSAEIFGESTTVPKGFMVVNALTGTTKFPSMLLDPRTDDGSFAETAQDITLTVKKPSANSHLMLVDPSTATTTEVALGDGETSTVTLKAVGGGDSRLLYWVTRDNPTPGPTPTPTPTADPTPAPTPTPTSDPTATPTADPTNPPAPGPKTGKWVQGFFGWWYRYDDGTYPVSTTLVIDGQTYRFDARGYMVTGWHKDNGAWYYYSPSGAQASGWTLVSGTWYYLDPGTGAMLIGWVEVSGTWYHLGASGAMDTGWLSESGHWYYLDPGTGAMRTGWVQSGGHWYYLDPGTGAMLIGWVEVSGTWYHLGASGAMDTGWLSESGHWYYLDPGTGAMRTGWLEDGGHWYYLDPSGQMATGTRTIDGVTHRFAPSGVWLG</sequence>
<dbReference type="Proteomes" id="UP000004578">
    <property type="component" value="Unassembled WGS sequence"/>
</dbReference>
<comment type="caution">
    <text evidence="6">The sequence shown here is derived from an EMBL/GenBank/DDBJ whole genome shotgun (WGS) entry which is preliminary data.</text>
</comment>
<dbReference type="OrthoDB" id="9798386at2"/>
<dbReference type="Pfam" id="PF19127">
    <property type="entry name" value="Choline_bind_3"/>
    <property type="match status" value="3"/>
</dbReference>
<dbReference type="InterPro" id="IPR025883">
    <property type="entry name" value="Cadherin-like_domain"/>
</dbReference>
<feature type="domain" description="Cadherin-like beta-sandwich-like" evidence="5">
    <location>
        <begin position="272"/>
        <end position="347"/>
    </location>
</feature>
<dbReference type="Pfam" id="PF12733">
    <property type="entry name" value="Cadherin-like"/>
    <property type="match status" value="1"/>
</dbReference>
<feature type="signal peptide" evidence="4">
    <location>
        <begin position="1"/>
        <end position="25"/>
    </location>
</feature>
<dbReference type="Gene3D" id="2.60.120.260">
    <property type="entry name" value="Galactose-binding domain-like"/>
    <property type="match status" value="1"/>
</dbReference>
<dbReference type="Gene3D" id="2.10.270.10">
    <property type="entry name" value="Cholin Binding"/>
    <property type="match status" value="3"/>
</dbReference>
<evidence type="ECO:0000256" key="1">
    <source>
        <dbReference type="ARBA" id="ARBA00022737"/>
    </source>
</evidence>
<evidence type="ECO:0000313" key="6">
    <source>
        <dbReference type="EMBL" id="EJF51625.1"/>
    </source>
</evidence>
<feature type="repeat" description="Cell wall-binding" evidence="2">
    <location>
        <begin position="1237"/>
        <end position="1256"/>
    </location>
</feature>
<feature type="compositionally biased region" description="Pro residues" evidence="3">
    <location>
        <begin position="1009"/>
        <end position="1031"/>
    </location>
</feature>
<dbReference type="EMBL" id="AKFS01000018">
    <property type="protein sequence ID" value="EJF51625.1"/>
    <property type="molecule type" value="Genomic_DNA"/>
</dbReference>
<feature type="chain" id="PRO_5003742943" evidence="4">
    <location>
        <begin position="26"/>
        <end position="1278"/>
    </location>
</feature>
<dbReference type="AlphaFoldDB" id="J1HZ40"/>
<protein>
    <submittedName>
        <fullName evidence="6">Cadherin-like beta sandwich domain protein</fullName>
    </submittedName>
</protein>
<feature type="repeat" description="Cell wall-binding" evidence="2">
    <location>
        <begin position="1093"/>
        <end position="1112"/>
    </location>
</feature>
<dbReference type="PROSITE" id="PS51170">
    <property type="entry name" value="CW"/>
    <property type="match status" value="3"/>
</dbReference>
<keyword evidence="1" id="KW-0677">Repeat</keyword>
<evidence type="ECO:0000256" key="4">
    <source>
        <dbReference type="SAM" id="SignalP"/>
    </source>
</evidence>
<gene>
    <name evidence="6" type="ORF">HMPREF1317_1468</name>
</gene>
<name>J1HZ40_9ACTO</name>
<dbReference type="RefSeq" id="WP_005867372.1">
    <property type="nucleotide sequence ID" value="NZ_AKFS01000018.1"/>
</dbReference>
<dbReference type="PATRIC" id="fig|1125717.3.peg.122"/>
<dbReference type="SUPFAM" id="SSF69360">
    <property type="entry name" value="Cell wall binding repeat"/>
    <property type="match status" value="2"/>
</dbReference>
<feature type="region of interest" description="Disordered" evidence="3">
    <location>
        <begin position="1003"/>
        <end position="1051"/>
    </location>
</feature>
<dbReference type="InterPro" id="IPR018337">
    <property type="entry name" value="Cell_wall/Cho-bd_repeat"/>
</dbReference>